<dbReference type="AlphaFoldDB" id="A0A2Z3L885"/>
<accession>A0A2Z3L885</accession>
<dbReference type="EMBL" id="CP029619">
    <property type="protein sequence ID" value="AWN81651.1"/>
    <property type="molecule type" value="Genomic_DNA"/>
</dbReference>
<evidence type="ECO:0000313" key="2">
    <source>
        <dbReference type="EMBL" id="AWN81651.1"/>
    </source>
</evidence>
<dbReference type="Pfam" id="PF07332">
    <property type="entry name" value="Phage_holin_3_6"/>
    <property type="match status" value="1"/>
</dbReference>
<keyword evidence="1" id="KW-0812">Transmembrane</keyword>
<name>A0A2Z3L885_9BACT</name>
<dbReference type="Proteomes" id="UP000245872">
    <property type="component" value="Chromosome"/>
</dbReference>
<gene>
    <name evidence="2" type="ORF">DK880_00322</name>
</gene>
<protein>
    <submittedName>
        <fullName evidence="2">Uncharacterized protein</fullName>
    </submittedName>
</protein>
<organism evidence="2 3">
    <name type="scientific">Candidatus Cardinium hertigii</name>
    <dbReference type="NCBI Taxonomy" id="247481"/>
    <lineage>
        <taxon>Bacteria</taxon>
        <taxon>Pseudomonadati</taxon>
        <taxon>Bacteroidota</taxon>
        <taxon>Cytophagia</taxon>
        <taxon>Cytophagales</taxon>
        <taxon>Amoebophilaceae</taxon>
        <taxon>Candidatus Cardinium</taxon>
    </lineage>
</organism>
<reference evidence="2 3" key="1">
    <citation type="submission" date="2018-05" db="EMBL/GenBank/DDBJ databases">
        <title>Candidatus Cardinium hertigii Genome Assembly.</title>
        <authorList>
            <person name="Showmaker K.C."/>
            <person name="Walden K.O."/>
            <person name="Fields C.J."/>
            <person name="Lambert K.N."/>
            <person name="Hudson M.E."/>
        </authorList>
    </citation>
    <scope>NUCLEOTIDE SEQUENCE [LARGE SCALE GENOMIC DNA]</scope>
    <source>
        <strain evidence="3">cHgTN10</strain>
    </source>
</reference>
<keyword evidence="1" id="KW-0472">Membrane</keyword>
<evidence type="ECO:0000313" key="3">
    <source>
        <dbReference type="Proteomes" id="UP000245872"/>
    </source>
</evidence>
<feature type="transmembrane region" description="Helical" evidence="1">
    <location>
        <begin position="90"/>
        <end position="117"/>
    </location>
</feature>
<evidence type="ECO:0000256" key="1">
    <source>
        <dbReference type="SAM" id="Phobius"/>
    </source>
</evidence>
<keyword evidence="1" id="KW-1133">Transmembrane helix</keyword>
<dbReference type="RefSeq" id="WP_109997093.1">
    <property type="nucleotide sequence ID" value="NZ_CP029619.1"/>
</dbReference>
<dbReference type="InterPro" id="IPR009937">
    <property type="entry name" value="Phage_holin_3_6"/>
</dbReference>
<feature type="transmembrane region" description="Helical" evidence="1">
    <location>
        <begin position="61"/>
        <end position="84"/>
    </location>
</feature>
<keyword evidence="3" id="KW-1185">Reference proteome</keyword>
<proteinExistence type="predicted"/>
<sequence length="121" mass="13641">MKNLNMNIRKLLFDLVKFILRLLFDACAMVCIAKKAGKKLSSLIETSKDNMKTKGKKIGRMLLLICFIWTLLSLGLRFLLFGLATWLNKLLSGTCIGFCIVSVLCFLSALGMIRLLYKSNT</sequence>
<dbReference type="KEGG" id="cher:DK880_00322"/>